<feature type="domain" description="HTH gntR-type" evidence="4">
    <location>
        <begin position="12"/>
        <end position="80"/>
    </location>
</feature>
<evidence type="ECO:0000256" key="1">
    <source>
        <dbReference type="ARBA" id="ARBA00023015"/>
    </source>
</evidence>
<dbReference type="SMART" id="SM00345">
    <property type="entry name" value="HTH_GNTR"/>
    <property type="match status" value="1"/>
</dbReference>
<dbReference type="Gene3D" id="1.10.10.10">
    <property type="entry name" value="Winged helix-like DNA-binding domain superfamily/Winged helix DNA-binding domain"/>
    <property type="match status" value="1"/>
</dbReference>
<proteinExistence type="predicted"/>
<gene>
    <name evidence="5" type="ORF">FTW19_11610</name>
</gene>
<organism evidence="5 6">
    <name type="scientific">Terriglobus albidus</name>
    <dbReference type="NCBI Taxonomy" id="1592106"/>
    <lineage>
        <taxon>Bacteria</taxon>
        <taxon>Pseudomonadati</taxon>
        <taxon>Acidobacteriota</taxon>
        <taxon>Terriglobia</taxon>
        <taxon>Terriglobales</taxon>
        <taxon>Acidobacteriaceae</taxon>
        <taxon>Terriglobus</taxon>
    </lineage>
</organism>
<keyword evidence="2" id="KW-0238">DNA-binding</keyword>
<evidence type="ECO:0000313" key="6">
    <source>
        <dbReference type="Proteomes" id="UP000321820"/>
    </source>
</evidence>
<accession>A0A5B9EEV7</accession>
<protein>
    <submittedName>
        <fullName evidence="5">GntR family transcriptional regulator</fullName>
    </submittedName>
</protein>
<dbReference type="PANTHER" id="PTHR38445">
    <property type="entry name" value="HTH-TYPE TRANSCRIPTIONAL REPRESSOR YTRA"/>
    <property type="match status" value="1"/>
</dbReference>
<evidence type="ECO:0000256" key="2">
    <source>
        <dbReference type="ARBA" id="ARBA00023125"/>
    </source>
</evidence>
<dbReference type="OrthoDB" id="163333at2"/>
<evidence type="ECO:0000313" key="5">
    <source>
        <dbReference type="EMBL" id="QEE28586.1"/>
    </source>
</evidence>
<dbReference type="InterPro" id="IPR000524">
    <property type="entry name" value="Tscrpt_reg_HTH_GntR"/>
</dbReference>
<keyword evidence="1" id="KW-0805">Transcription regulation</keyword>
<dbReference type="GO" id="GO:0003677">
    <property type="term" value="F:DNA binding"/>
    <property type="evidence" value="ECO:0007669"/>
    <property type="project" value="UniProtKB-KW"/>
</dbReference>
<sequence length="132" mass="14689">MIPFRLTPKPGVPIYEQAVYAATRAIVAGQMRVGDPFPSVRTLSRELKINPNTAHKVIAQLLSDGLLESHPGIGTVVAKLPHSSSSERTELLNRQIEELVVEAKRLSIDVDEVTAAIEKHWQRLSQHEEAHR</sequence>
<evidence type="ECO:0000256" key="3">
    <source>
        <dbReference type="ARBA" id="ARBA00023163"/>
    </source>
</evidence>
<dbReference type="KEGG" id="talb:FTW19_11610"/>
<dbReference type="PROSITE" id="PS50949">
    <property type="entry name" value="HTH_GNTR"/>
    <property type="match status" value="1"/>
</dbReference>
<keyword evidence="3" id="KW-0804">Transcription</keyword>
<evidence type="ECO:0000259" key="4">
    <source>
        <dbReference type="PROSITE" id="PS50949"/>
    </source>
</evidence>
<dbReference type="InterPro" id="IPR036388">
    <property type="entry name" value="WH-like_DNA-bd_sf"/>
</dbReference>
<keyword evidence="6" id="KW-1185">Reference proteome</keyword>
<dbReference type="GO" id="GO:0003700">
    <property type="term" value="F:DNA-binding transcription factor activity"/>
    <property type="evidence" value="ECO:0007669"/>
    <property type="project" value="InterPro"/>
</dbReference>
<dbReference type="CDD" id="cd07377">
    <property type="entry name" value="WHTH_GntR"/>
    <property type="match status" value="1"/>
</dbReference>
<dbReference type="AlphaFoldDB" id="A0A5B9EEV7"/>
<dbReference type="InterPro" id="IPR036390">
    <property type="entry name" value="WH_DNA-bd_sf"/>
</dbReference>
<reference evidence="5 6" key="1">
    <citation type="submission" date="2019-08" db="EMBL/GenBank/DDBJ databases">
        <title>Complete genome sequence of Terriglobus albidus strain ORNL.</title>
        <authorList>
            <person name="Podar M."/>
        </authorList>
    </citation>
    <scope>NUCLEOTIDE SEQUENCE [LARGE SCALE GENOMIC DNA]</scope>
    <source>
        <strain evidence="5 6">ORNL</strain>
    </source>
</reference>
<dbReference type="Proteomes" id="UP000321820">
    <property type="component" value="Chromosome"/>
</dbReference>
<dbReference type="EMBL" id="CP042806">
    <property type="protein sequence ID" value="QEE28586.1"/>
    <property type="molecule type" value="Genomic_DNA"/>
</dbReference>
<dbReference type="PANTHER" id="PTHR38445:SF7">
    <property type="entry name" value="GNTR-FAMILY TRANSCRIPTIONAL REGULATOR"/>
    <property type="match status" value="1"/>
</dbReference>
<name>A0A5B9EEV7_9BACT</name>
<dbReference type="RefSeq" id="WP_147647776.1">
    <property type="nucleotide sequence ID" value="NZ_CP042806.1"/>
</dbReference>
<dbReference type="SUPFAM" id="SSF46785">
    <property type="entry name" value="Winged helix' DNA-binding domain"/>
    <property type="match status" value="1"/>
</dbReference>
<dbReference type="Pfam" id="PF00392">
    <property type="entry name" value="GntR"/>
    <property type="match status" value="1"/>
</dbReference>